<organism evidence="2 3">
    <name type="scientific">Peronospora effusa</name>
    <dbReference type="NCBI Taxonomy" id="542832"/>
    <lineage>
        <taxon>Eukaryota</taxon>
        <taxon>Sar</taxon>
        <taxon>Stramenopiles</taxon>
        <taxon>Oomycota</taxon>
        <taxon>Peronosporomycetes</taxon>
        <taxon>Peronosporales</taxon>
        <taxon>Peronosporaceae</taxon>
        <taxon>Peronospora</taxon>
    </lineage>
</organism>
<feature type="region of interest" description="Disordered" evidence="1">
    <location>
        <begin position="127"/>
        <end position="146"/>
    </location>
</feature>
<dbReference type="GO" id="GO:0070461">
    <property type="term" value="C:SAGA-type complex"/>
    <property type="evidence" value="ECO:0007669"/>
    <property type="project" value="InterPro"/>
</dbReference>
<comment type="caution">
    <text evidence="2">The sequence shown here is derived from an EMBL/GenBank/DDBJ whole genome shotgun (WGS) entry which is preliminary data.</text>
</comment>
<dbReference type="OrthoDB" id="122666at2759"/>
<feature type="region of interest" description="Disordered" evidence="1">
    <location>
        <begin position="211"/>
        <end position="238"/>
    </location>
</feature>
<accession>A0A3M6VSR8</accession>
<dbReference type="AlphaFoldDB" id="A0A3M6VSR8"/>
<name>A0A3M6VSR8_9STRA</name>
<keyword evidence="3" id="KW-1185">Reference proteome</keyword>
<evidence type="ECO:0000313" key="2">
    <source>
        <dbReference type="EMBL" id="RMX67430.1"/>
    </source>
</evidence>
<protein>
    <submittedName>
        <fullName evidence="2">Uncharacterized protein</fullName>
    </submittedName>
</protein>
<gene>
    <name evidence="2" type="ORF">DD238_003298</name>
</gene>
<feature type="compositionally biased region" description="Polar residues" evidence="1">
    <location>
        <begin position="211"/>
        <end position="225"/>
    </location>
</feature>
<dbReference type="InterPro" id="IPR024738">
    <property type="entry name" value="Hfi1/Tada1"/>
</dbReference>
<evidence type="ECO:0000256" key="1">
    <source>
        <dbReference type="SAM" id="MobiDB-lite"/>
    </source>
</evidence>
<reference evidence="2 3" key="1">
    <citation type="submission" date="2018-06" db="EMBL/GenBank/DDBJ databases">
        <title>Comparative genomics of downy mildews reveals potential adaptations to biotrophy.</title>
        <authorList>
            <person name="Fletcher K."/>
            <person name="Klosterman S.J."/>
            <person name="Derevnina L."/>
            <person name="Martin F."/>
            <person name="Koike S."/>
            <person name="Reyes Chin-Wo S."/>
            <person name="Mou B."/>
            <person name="Michelmore R."/>
        </authorList>
    </citation>
    <scope>NUCLEOTIDE SEQUENCE [LARGE SCALE GENOMIC DNA]</scope>
    <source>
        <strain evidence="2 3">R14</strain>
    </source>
</reference>
<dbReference type="Pfam" id="PF12767">
    <property type="entry name" value="SAGA-Tad1"/>
    <property type="match status" value="1"/>
</dbReference>
<proteinExistence type="predicted"/>
<sequence length="238" mass="27007">MTLLDDVQKIKLQLFHCLQRRHRDAWKNYWSSFHLYMVAKLSLEEFHALADELLGPDKHLHNKLVLSLLSTVSQEVEDEELQGSLQLSLALEIQDHNGEEERKETAVNEGYVRSTNEDPLLQFVKKKGTRYDSEQPRQEPLGCKRPYSSIVPANNNAEETGVTWFVLHSLAAKKLMHLDRDERLDSDHPDHQSAQLLMGLGKLATTINPSSIADTSISTPSNSSRGFKPHASTASRRE</sequence>
<dbReference type="EMBL" id="QLLG01000167">
    <property type="protein sequence ID" value="RMX67430.1"/>
    <property type="molecule type" value="Genomic_DNA"/>
</dbReference>
<dbReference type="Proteomes" id="UP000282087">
    <property type="component" value="Unassembled WGS sequence"/>
</dbReference>
<evidence type="ECO:0000313" key="3">
    <source>
        <dbReference type="Proteomes" id="UP000282087"/>
    </source>
</evidence>